<accession>A0A7J7NCV1</accession>
<keyword evidence="5" id="KW-0547">Nucleotide-binding</keyword>
<evidence type="ECO:0000256" key="8">
    <source>
        <dbReference type="ARBA" id="ARBA00023136"/>
    </source>
</evidence>
<organism evidence="10 11">
    <name type="scientific">Kingdonia uniflora</name>
    <dbReference type="NCBI Taxonomy" id="39325"/>
    <lineage>
        <taxon>Eukaryota</taxon>
        <taxon>Viridiplantae</taxon>
        <taxon>Streptophyta</taxon>
        <taxon>Embryophyta</taxon>
        <taxon>Tracheophyta</taxon>
        <taxon>Spermatophyta</taxon>
        <taxon>Magnoliopsida</taxon>
        <taxon>Ranunculales</taxon>
        <taxon>Circaeasteraceae</taxon>
        <taxon>Kingdonia</taxon>
    </lineage>
</organism>
<dbReference type="GO" id="GO:0016020">
    <property type="term" value="C:membrane"/>
    <property type="evidence" value="ECO:0007669"/>
    <property type="project" value="UniProtKB-SubCell"/>
</dbReference>
<evidence type="ECO:0000256" key="5">
    <source>
        <dbReference type="ARBA" id="ARBA00022741"/>
    </source>
</evidence>
<reference evidence="10 11" key="1">
    <citation type="journal article" date="2020" name="IScience">
        <title>Genome Sequencing of the Endangered Kingdonia uniflora (Circaeasteraceae, Ranunculales) Reveals Potential Mechanisms of Evolutionary Specialization.</title>
        <authorList>
            <person name="Sun Y."/>
            <person name="Deng T."/>
            <person name="Zhang A."/>
            <person name="Moore M.J."/>
            <person name="Landis J.B."/>
            <person name="Lin N."/>
            <person name="Zhang H."/>
            <person name="Zhang X."/>
            <person name="Huang J."/>
            <person name="Zhang X."/>
            <person name="Sun H."/>
            <person name="Wang H."/>
        </authorList>
    </citation>
    <scope>NUCLEOTIDE SEQUENCE [LARGE SCALE GENOMIC DNA]</scope>
    <source>
        <strain evidence="10">TB1705</strain>
        <tissue evidence="10">Leaf</tissue>
    </source>
</reference>
<gene>
    <name evidence="10" type="ORF">GIB67_000655</name>
</gene>
<comment type="subcellular location">
    <subcellularLocation>
        <location evidence="1">Membrane</location>
        <topology evidence="1">Multi-pass membrane protein</topology>
    </subcellularLocation>
</comment>
<keyword evidence="4 9" id="KW-0812">Transmembrane</keyword>
<dbReference type="GO" id="GO:0005274">
    <property type="term" value="F:allantoin:proton symporter activity"/>
    <property type="evidence" value="ECO:0007669"/>
    <property type="project" value="TreeGrafter"/>
</dbReference>
<evidence type="ECO:0000313" key="10">
    <source>
        <dbReference type="EMBL" id="KAF6165071.1"/>
    </source>
</evidence>
<dbReference type="Proteomes" id="UP000541444">
    <property type="component" value="Unassembled WGS sequence"/>
</dbReference>
<comment type="caution">
    <text evidence="10">The sequence shown here is derived from an EMBL/GenBank/DDBJ whole genome shotgun (WGS) entry which is preliminary data.</text>
</comment>
<keyword evidence="3" id="KW-0813">Transport</keyword>
<evidence type="ECO:0000256" key="4">
    <source>
        <dbReference type="ARBA" id="ARBA00022692"/>
    </source>
</evidence>
<evidence type="ECO:0000256" key="9">
    <source>
        <dbReference type="SAM" id="Phobius"/>
    </source>
</evidence>
<dbReference type="AlphaFoldDB" id="A0A7J7NCV1"/>
<sequence>MYVVESKGGTIACMLLALLLLGTWPAILTLLERRARLPQHTYLDYSITNLSAAVLIALTFGQIGETKADMPNFLTQLSQDNWPCVLFTMVGGVFLSLGNLSTQYAFAFLGLSVTEVITASITVVIVLLGAAVHSSNAADNKAKLGYLSSNYKEGARDIEFLGLKDVSNEGGKDLENGSIPVEKAKFGTADFLVELGNRRSIKSYVYL</sequence>
<keyword evidence="8 9" id="KW-0472">Membrane</keyword>
<evidence type="ECO:0000256" key="1">
    <source>
        <dbReference type="ARBA" id="ARBA00004141"/>
    </source>
</evidence>
<feature type="transmembrane region" description="Helical" evidence="9">
    <location>
        <begin position="41"/>
        <end position="61"/>
    </location>
</feature>
<evidence type="ECO:0000256" key="6">
    <source>
        <dbReference type="ARBA" id="ARBA00022840"/>
    </source>
</evidence>
<feature type="transmembrane region" description="Helical" evidence="9">
    <location>
        <begin position="82"/>
        <end position="100"/>
    </location>
</feature>
<keyword evidence="6" id="KW-0067">ATP-binding</keyword>
<proteinExistence type="inferred from homology"/>
<keyword evidence="7 9" id="KW-1133">Transmembrane helix</keyword>
<dbReference type="GO" id="GO:0015505">
    <property type="term" value="F:uracil:monoatomic cation symporter activity"/>
    <property type="evidence" value="ECO:0007669"/>
    <property type="project" value="TreeGrafter"/>
</dbReference>
<keyword evidence="11" id="KW-1185">Reference proteome</keyword>
<dbReference type="InterPro" id="IPR030189">
    <property type="entry name" value="UPS_plant"/>
</dbReference>
<dbReference type="Pfam" id="PF07168">
    <property type="entry name" value="Ureide_permease"/>
    <property type="match status" value="1"/>
</dbReference>
<evidence type="ECO:0000313" key="11">
    <source>
        <dbReference type="Proteomes" id="UP000541444"/>
    </source>
</evidence>
<evidence type="ECO:0000256" key="3">
    <source>
        <dbReference type="ARBA" id="ARBA00022448"/>
    </source>
</evidence>
<dbReference type="GO" id="GO:0005524">
    <property type="term" value="F:ATP binding"/>
    <property type="evidence" value="ECO:0007669"/>
    <property type="project" value="UniProtKB-KW"/>
</dbReference>
<dbReference type="EMBL" id="JACGCM010000859">
    <property type="protein sequence ID" value="KAF6165071.1"/>
    <property type="molecule type" value="Genomic_DNA"/>
</dbReference>
<name>A0A7J7NCV1_9MAGN</name>
<dbReference type="OrthoDB" id="1910534at2759"/>
<dbReference type="PANTHER" id="PTHR31081:SF18">
    <property type="entry name" value="UREIDE PERMEASE 2-LIKE ISOFORM X1"/>
    <property type="match status" value="1"/>
</dbReference>
<feature type="transmembrane region" description="Helical" evidence="9">
    <location>
        <begin position="106"/>
        <end position="132"/>
    </location>
</feature>
<comment type="similarity">
    <text evidence="2">Belongs to the plant ureide permease (TC 2.A.7.19) family.</text>
</comment>
<evidence type="ECO:0000256" key="7">
    <source>
        <dbReference type="ARBA" id="ARBA00022989"/>
    </source>
</evidence>
<protein>
    <submittedName>
        <fullName evidence="10">Uncharacterized protein</fullName>
    </submittedName>
</protein>
<dbReference type="PANTHER" id="PTHR31081">
    <property type="entry name" value="UREIDE PERMEASE 1-RELATED-RELATED"/>
    <property type="match status" value="1"/>
</dbReference>
<evidence type="ECO:0000256" key="2">
    <source>
        <dbReference type="ARBA" id="ARBA00005931"/>
    </source>
</evidence>
<dbReference type="InterPro" id="IPR009834">
    <property type="entry name" value="Ureide_permease"/>
</dbReference>